<feature type="region of interest" description="Disordered" evidence="1">
    <location>
        <begin position="286"/>
        <end position="311"/>
    </location>
</feature>
<comment type="caution">
    <text evidence="2">The sequence shown here is derived from an EMBL/GenBank/DDBJ whole genome shotgun (WGS) entry which is preliminary data.</text>
</comment>
<organism evidence="2 3">
    <name type="scientific">Tritrichomonas musculus</name>
    <dbReference type="NCBI Taxonomy" id="1915356"/>
    <lineage>
        <taxon>Eukaryota</taxon>
        <taxon>Metamonada</taxon>
        <taxon>Parabasalia</taxon>
        <taxon>Tritrichomonadida</taxon>
        <taxon>Tritrichomonadidae</taxon>
        <taxon>Tritrichomonas</taxon>
    </lineage>
</organism>
<evidence type="ECO:0008006" key="4">
    <source>
        <dbReference type="Google" id="ProtNLM"/>
    </source>
</evidence>
<evidence type="ECO:0000313" key="2">
    <source>
        <dbReference type="EMBL" id="KAK8849905.1"/>
    </source>
</evidence>
<proteinExistence type="predicted"/>
<dbReference type="EMBL" id="JAPFFF010000025">
    <property type="protein sequence ID" value="KAK8849905.1"/>
    <property type="molecule type" value="Genomic_DNA"/>
</dbReference>
<gene>
    <name evidence="2" type="ORF">M9Y10_018494</name>
</gene>
<dbReference type="InterPro" id="IPR008979">
    <property type="entry name" value="Galactose-bd-like_sf"/>
</dbReference>
<sequence length="485" mass="56535">MSLKIILSSSGLKNLVSDNYQSDDEFCFIFGDRKLPMKKIFAEFISPTVSRLHQADPTISFLSTTDLFQSPEKANSQFSKNIFNEKTISYLKQISAGYSIEITEDQIFNMQIISILLGNEELFYKINDIYSNNADVESIDNYLQQLQFFYYCSRPFNHNFNYANAIEYLSGHFYSIDKEKLKQLPRSILLSIISSPQLRIENEDSLLDFVQEIFDEKDKDDEDIGINEFYEQIDFLSLSEEKFHEFLEKFEINEITQTIWTKLCRCFYINYLASLCDKDEERYSKNETFESPDKNSEKPPETSEKGDDKNEFNFNGSNHFNGIIHHFLNEGGNGLLEKVEVTSSSKFIGSPSNVILLDDKLKYFMSDDRPNNWIKYDFGQFKVRPSHYSIRTWDNGKRGGHLKNWCIEGSNTDSDDDWKLLDSRSDVTVLDNNNAESSFHIQENLDENEYFRYIRLRQTGSNMSGNNYLILNALEFFGSIIPNHL</sequence>
<accession>A0ABR2HMK3</accession>
<evidence type="ECO:0000256" key="1">
    <source>
        <dbReference type="SAM" id="MobiDB-lite"/>
    </source>
</evidence>
<protein>
    <recommendedName>
        <fullName evidence="4">F5/8 type C domain-containing protein</fullName>
    </recommendedName>
</protein>
<dbReference type="Proteomes" id="UP001470230">
    <property type="component" value="Unassembled WGS sequence"/>
</dbReference>
<keyword evidence="3" id="KW-1185">Reference proteome</keyword>
<reference evidence="2 3" key="1">
    <citation type="submission" date="2024-04" db="EMBL/GenBank/DDBJ databases">
        <title>Tritrichomonas musculus Genome.</title>
        <authorList>
            <person name="Alves-Ferreira E."/>
            <person name="Grigg M."/>
            <person name="Lorenzi H."/>
            <person name="Galac M."/>
        </authorList>
    </citation>
    <scope>NUCLEOTIDE SEQUENCE [LARGE SCALE GENOMIC DNA]</scope>
    <source>
        <strain evidence="2 3">EAF2021</strain>
    </source>
</reference>
<name>A0ABR2HMK3_9EUKA</name>
<dbReference type="SUPFAM" id="SSF49785">
    <property type="entry name" value="Galactose-binding domain-like"/>
    <property type="match status" value="1"/>
</dbReference>
<evidence type="ECO:0000313" key="3">
    <source>
        <dbReference type="Proteomes" id="UP001470230"/>
    </source>
</evidence>
<dbReference type="Gene3D" id="2.60.120.260">
    <property type="entry name" value="Galactose-binding domain-like"/>
    <property type="match status" value="1"/>
</dbReference>